<dbReference type="InterPro" id="IPR013321">
    <property type="entry name" value="Arc_rbn_hlx_hlx"/>
</dbReference>
<reference evidence="2 3" key="1">
    <citation type="submission" date="2020-03" db="EMBL/GenBank/DDBJ databases">
        <title>Draft genome sequences of bacterial isolates from the female urobiome.</title>
        <authorList>
            <person name="Miller-Ensminger T."/>
            <person name="Wolfe A.J."/>
            <person name="Putonti C."/>
        </authorList>
    </citation>
    <scope>NUCLEOTIDE SEQUENCE [LARGE SCALE GENOMIC DNA]</scope>
    <source>
        <strain evidence="2 3">UMB8490</strain>
    </source>
</reference>
<evidence type="ECO:0000313" key="2">
    <source>
        <dbReference type="EMBL" id="NJJ04534.1"/>
    </source>
</evidence>
<organism evidence="2 3">
    <name type="scientific">Corynebacterium coyleae</name>
    <dbReference type="NCBI Taxonomy" id="53374"/>
    <lineage>
        <taxon>Bacteria</taxon>
        <taxon>Bacillati</taxon>
        <taxon>Actinomycetota</taxon>
        <taxon>Actinomycetes</taxon>
        <taxon>Mycobacteriales</taxon>
        <taxon>Corynebacteriaceae</taxon>
        <taxon>Corynebacterium</taxon>
    </lineage>
</organism>
<gene>
    <name evidence="2" type="ORF">HC138_09275</name>
</gene>
<dbReference type="Gene3D" id="1.10.1220.10">
    <property type="entry name" value="Met repressor-like"/>
    <property type="match status" value="1"/>
</dbReference>
<dbReference type="GO" id="GO:0006355">
    <property type="term" value="P:regulation of DNA-templated transcription"/>
    <property type="evidence" value="ECO:0007669"/>
    <property type="project" value="InterPro"/>
</dbReference>
<dbReference type="Proteomes" id="UP000591626">
    <property type="component" value="Unassembled WGS sequence"/>
</dbReference>
<name>A0AAP7CD19_9CORY</name>
<accession>A0AAP7CD19</accession>
<dbReference type="RefSeq" id="WP_141743295.1">
    <property type="nucleotide sequence ID" value="NZ_JAAUVV010000019.1"/>
</dbReference>
<dbReference type="SUPFAM" id="SSF47598">
    <property type="entry name" value="Ribbon-helix-helix"/>
    <property type="match status" value="1"/>
</dbReference>
<dbReference type="EMBL" id="JAAUVV010000019">
    <property type="protein sequence ID" value="NJJ04534.1"/>
    <property type="molecule type" value="Genomic_DNA"/>
</dbReference>
<comment type="caution">
    <text evidence="2">The sequence shown here is derived from an EMBL/GenBank/DDBJ whole genome shotgun (WGS) entry which is preliminary data.</text>
</comment>
<sequence>MGAIQKSKATRITRRAETIVAEKPEKTVTLTIRGVDERVRHKIKLQASMNGRSMEAEVRHILEEAVRPVKAGLELFELSQEVGGMDDLAGVMDEMVTARRGGQS</sequence>
<dbReference type="InterPro" id="IPR053853">
    <property type="entry name" value="FitA-like_RHH"/>
</dbReference>
<proteinExistence type="predicted"/>
<dbReference type="AlphaFoldDB" id="A0AAP7CD19"/>
<feature type="domain" description="Antitoxin FitA-like ribbon-helix-helix" evidence="1">
    <location>
        <begin position="29"/>
        <end position="66"/>
    </location>
</feature>
<dbReference type="Pfam" id="PF22513">
    <property type="entry name" value="FitA-like_RHH"/>
    <property type="match status" value="1"/>
</dbReference>
<evidence type="ECO:0000259" key="1">
    <source>
        <dbReference type="Pfam" id="PF22513"/>
    </source>
</evidence>
<dbReference type="InterPro" id="IPR010985">
    <property type="entry name" value="Ribbon_hlx_hlx"/>
</dbReference>
<evidence type="ECO:0000313" key="3">
    <source>
        <dbReference type="Proteomes" id="UP000591626"/>
    </source>
</evidence>
<protein>
    <submittedName>
        <fullName evidence="2">Toxin-antitoxin system</fullName>
    </submittedName>
</protein>